<accession>A0A9Q0MT69</accession>
<keyword evidence="3" id="KW-1185">Reference proteome</keyword>
<name>A0A9Q0MT69_9DIPT</name>
<dbReference type="Proteomes" id="UP001151699">
    <property type="component" value="Chromosome X"/>
</dbReference>
<feature type="transmembrane region" description="Helical" evidence="1">
    <location>
        <begin position="219"/>
        <end position="236"/>
    </location>
</feature>
<dbReference type="PANTHER" id="PTHR21879">
    <property type="entry name" value="FI03362P-RELATED-RELATED"/>
    <property type="match status" value="1"/>
</dbReference>
<dbReference type="Pfam" id="PF07898">
    <property type="entry name" value="DUF1676"/>
    <property type="match status" value="1"/>
</dbReference>
<dbReference type="AlphaFoldDB" id="A0A9Q0MT69"/>
<dbReference type="EMBL" id="WJQU01000003">
    <property type="protein sequence ID" value="KAJ6637522.1"/>
    <property type="molecule type" value="Genomic_DNA"/>
</dbReference>
<evidence type="ECO:0000313" key="3">
    <source>
        <dbReference type="Proteomes" id="UP001151699"/>
    </source>
</evidence>
<keyword evidence="1" id="KW-0472">Membrane</keyword>
<dbReference type="GO" id="GO:0016020">
    <property type="term" value="C:membrane"/>
    <property type="evidence" value="ECO:0007669"/>
    <property type="project" value="TreeGrafter"/>
</dbReference>
<comment type="caution">
    <text evidence="2">The sequence shown here is derived from an EMBL/GenBank/DDBJ whole genome shotgun (WGS) entry which is preliminary data.</text>
</comment>
<dbReference type="OrthoDB" id="8119930at2759"/>
<feature type="transmembrane region" description="Helical" evidence="1">
    <location>
        <begin position="40"/>
        <end position="61"/>
    </location>
</feature>
<evidence type="ECO:0000313" key="2">
    <source>
        <dbReference type="EMBL" id="KAJ6637522.1"/>
    </source>
</evidence>
<feature type="transmembrane region" description="Helical" evidence="1">
    <location>
        <begin position="193"/>
        <end position="213"/>
    </location>
</feature>
<keyword evidence="1" id="KW-0812">Transmembrane</keyword>
<keyword evidence="1" id="KW-1133">Transmembrane helix</keyword>
<gene>
    <name evidence="2" type="ORF">Bhyg_10253</name>
</gene>
<evidence type="ECO:0000256" key="1">
    <source>
        <dbReference type="SAM" id="Phobius"/>
    </source>
</evidence>
<feature type="non-terminal residue" evidence="2">
    <location>
        <position position="1"/>
    </location>
</feature>
<dbReference type="PANTHER" id="PTHR21879:SF13">
    <property type="entry name" value="OSIRIS 18"/>
    <property type="match status" value="1"/>
</dbReference>
<dbReference type="InterPro" id="IPR012464">
    <property type="entry name" value="DUF1676"/>
</dbReference>
<proteinExistence type="predicted"/>
<protein>
    <recommendedName>
        <fullName evidence="4">Osiris 18</fullName>
    </recommendedName>
</protein>
<sequence>AIYHSSQITIDCRTVNIAQHCSYLLKTPQVIKIVASKMKYFVVSVFVCVAMVGACDANVLATDVMAEIYDTCLSKFSVSCVKPKSLAWLSEVVKSDDIRITENLSIVRNGNPSVNVQQPRHGNAQVAILEEVENFLATHSVRVNAPTFFTDGSVRSFLPDTIESNDLTQAIELPLSDPQEEGRGFVKKVMIPFLLGLKFKTTVLVPLAFALIALKTWKALTLGLLSMVLSAAMLIFKFAKPKVINYEVVHYPPHHVEHHIDHHLDHHLDHVHPPHIEHPPPGWEPHGWARQADAQNLAFAGQL</sequence>
<organism evidence="2 3">
    <name type="scientific">Pseudolycoriella hygida</name>
    <dbReference type="NCBI Taxonomy" id="35572"/>
    <lineage>
        <taxon>Eukaryota</taxon>
        <taxon>Metazoa</taxon>
        <taxon>Ecdysozoa</taxon>
        <taxon>Arthropoda</taxon>
        <taxon>Hexapoda</taxon>
        <taxon>Insecta</taxon>
        <taxon>Pterygota</taxon>
        <taxon>Neoptera</taxon>
        <taxon>Endopterygota</taxon>
        <taxon>Diptera</taxon>
        <taxon>Nematocera</taxon>
        <taxon>Sciaroidea</taxon>
        <taxon>Sciaridae</taxon>
        <taxon>Pseudolycoriella</taxon>
    </lineage>
</organism>
<evidence type="ECO:0008006" key="4">
    <source>
        <dbReference type="Google" id="ProtNLM"/>
    </source>
</evidence>
<reference evidence="2" key="1">
    <citation type="submission" date="2022-07" db="EMBL/GenBank/DDBJ databases">
        <authorList>
            <person name="Trinca V."/>
            <person name="Uliana J.V.C."/>
            <person name="Torres T.T."/>
            <person name="Ward R.J."/>
            <person name="Monesi N."/>
        </authorList>
    </citation>
    <scope>NUCLEOTIDE SEQUENCE</scope>
    <source>
        <strain evidence="2">HSMRA1968</strain>
        <tissue evidence="2">Whole embryos</tissue>
    </source>
</reference>